<organism evidence="1">
    <name type="scientific">Oryza barthii</name>
    <dbReference type="NCBI Taxonomy" id="65489"/>
    <lineage>
        <taxon>Eukaryota</taxon>
        <taxon>Viridiplantae</taxon>
        <taxon>Streptophyta</taxon>
        <taxon>Embryophyta</taxon>
        <taxon>Tracheophyta</taxon>
        <taxon>Spermatophyta</taxon>
        <taxon>Magnoliopsida</taxon>
        <taxon>Liliopsida</taxon>
        <taxon>Poales</taxon>
        <taxon>Poaceae</taxon>
        <taxon>BOP clade</taxon>
        <taxon>Oryzoideae</taxon>
        <taxon>Oryzeae</taxon>
        <taxon>Oryzinae</taxon>
        <taxon>Oryza</taxon>
    </lineage>
</organism>
<accession>A0A0D3GLB9</accession>
<dbReference type="Proteomes" id="UP000026960">
    <property type="component" value="Chromosome 7"/>
</dbReference>
<dbReference type="AlphaFoldDB" id="A0A0D3GLB9"/>
<evidence type="ECO:0000313" key="1">
    <source>
        <dbReference type="EnsemblPlants" id="OBART07G00420.1"/>
    </source>
</evidence>
<dbReference type="EnsemblPlants" id="OBART07G00420.1">
    <property type="protein sequence ID" value="OBART07G00420.1"/>
    <property type="gene ID" value="OBART07G00420"/>
</dbReference>
<proteinExistence type="predicted"/>
<dbReference type="PaxDb" id="65489-OBART07G00420.1"/>
<name>A0A0D3GLB9_9ORYZ</name>
<dbReference type="Gramene" id="OBART07G00420.1">
    <property type="protein sequence ID" value="OBART07G00420.1"/>
    <property type="gene ID" value="OBART07G00420"/>
</dbReference>
<reference evidence="1" key="2">
    <citation type="submission" date="2015-03" db="UniProtKB">
        <authorList>
            <consortium name="EnsemblPlants"/>
        </authorList>
    </citation>
    <scope>IDENTIFICATION</scope>
</reference>
<reference evidence="1" key="1">
    <citation type="journal article" date="2009" name="Rice">
        <title>De Novo Next Generation Sequencing of Plant Genomes.</title>
        <authorList>
            <person name="Rounsley S."/>
            <person name="Marri P.R."/>
            <person name="Yu Y."/>
            <person name="He R."/>
            <person name="Sisneros N."/>
            <person name="Goicoechea J.L."/>
            <person name="Lee S.J."/>
            <person name="Angelova A."/>
            <person name="Kudrna D."/>
            <person name="Luo M."/>
            <person name="Affourtit J."/>
            <person name="Desany B."/>
            <person name="Knight J."/>
            <person name="Niazi F."/>
            <person name="Egholm M."/>
            <person name="Wing R.A."/>
        </authorList>
    </citation>
    <scope>NUCLEOTIDE SEQUENCE [LARGE SCALE GENOMIC DNA]</scope>
    <source>
        <strain evidence="1">cv. IRGC 105608</strain>
    </source>
</reference>
<dbReference type="HOGENOM" id="CLU_1613351_0_0_1"/>
<protein>
    <submittedName>
        <fullName evidence="1">Uncharacterized protein</fullName>
    </submittedName>
</protein>
<keyword evidence="2" id="KW-1185">Reference proteome</keyword>
<sequence length="165" mass="17425">MAAAAAAGARRLVIRASAQGLSDRPATLVRRPDYLVSSSLGFLGVLGNGGGVPGQIRNFTSCGGGGGGVLTGFLTGRSSDIAVFQFKKMMSTSTIPEKQGGVSVMSTSTVSEKQGGGCVELDSTKNKDREIEAIVSKIISREYRQRMDAMDQRTGRSICTFYTCW</sequence>
<evidence type="ECO:0000313" key="2">
    <source>
        <dbReference type="Proteomes" id="UP000026960"/>
    </source>
</evidence>